<sequence length="200" mass="21981">MSDTATVISTAAATRGRPKTAKPRKKKATANHPKYMEMSISAINEMNDRNGLSRQAILKYIIENYEVSKDAKAVNTHLKIALKRGLSTGVLKHAKGQGASGSFRISDKVGPVMRKPRRKSLKRNAPPPPAEKVKIEKVELPKKKIVKKKKAAIVKSTKKVVEKKKTVTAKAKKAKSSKKPALKKSAGRPRKLKSSKRGKK</sequence>
<reference evidence="10" key="2">
    <citation type="submission" date="2015-02" db="UniProtKB">
        <authorList>
            <consortium name="EnsemblMetazoa"/>
        </authorList>
    </citation>
    <scope>IDENTIFICATION</scope>
</reference>
<dbReference type="FunFam" id="1.10.10.10:FF:000140">
    <property type="entry name" value="Histone H1.0"/>
    <property type="match status" value="1"/>
</dbReference>
<dbReference type="GO" id="GO:0003690">
    <property type="term" value="F:double-stranded DNA binding"/>
    <property type="evidence" value="ECO:0007669"/>
    <property type="project" value="TreeGrafter"/>
</dbReference>
<dbReference type="CDD" id="cd00073">
    <property type="entry name" value="H15"/>
    <property type="match status" value="1"/>
</dbReference>
<dbReference type="PANTHER" id="PTHR11467:SF36">
    <property type="entry name" value="HISTONE 24-RELATED"/>
    <property type="match status" value="1"/>
</dbReference>
<feature type="compositionally biased region" description="Basic residues" evidence="8">
    <location>
        <begin position="16"/>
        <end position="29"/>
    </location>
</feature>
<dbReference type="EnsemblMetazoa" id="SMAR004517-RA">
    <property type="protein sequence ID" value="SMAR004517-PA"/>
    <property type="gene ID" value="SMAR004517"/>
</dbReference>
<evidence type="ECO:0000256" key="8">
    <source>
        <dbReference type="SAM" id="MobiDB-lite"/>
    </source>
</evidence>
<name>T1ITR2_STRMM</name>
<comment type="function">
    <text evidence="1">Histones H1 are necessary for the condensation of nucleosome chains into higher-order structures.</text>
</comment>
<dbReference type="HOGENOM" id="CLU_052897_1_1_1"/>
<feature type="region of interest" description="Disordered" evidence="8">
    <location>
        <begin position="1"/>
        <end position="30"/>
    </location>
</feature>
<evidence type="ECO:0000313" key="10">
    <source>
        <dbReference type="EnsemblMetazoa" id="SMAR004517-PA"/>
    </source>
</evidence>
<evidence type="ECO:0000256" key="5">
    <source>
        <dbReference type="ARBA" id="ARBA00023125"/>
    </source>
</evidence>
<dbReference type="STRING" id="126957.T1ITR2"/>
<evidence type="ECO:0000256" key="6">
    <source>
        <dbReference type="ARBA" id="ARBA00023242"/>
    </source>
</evidence>
<dbReference type="OMA" id="ANHPKYT"/>
<accession>T1ITR2</accession>
<dbReference type="PROSITE" id="PS51504">
    <property type="entry name" value="H15"/>
    <property type="match status" value="1"/>
</dbReference>
<evidence type="ECO:0000256" key="1">
    <source>
        <dbReference type="ARBA" id="ARBA00002809"/>
    </source>
</evidence>
<protein>
    <recommendedName>
        <fullName evidence="9">H15 domain-containing protein</fullName>
    </recommendedName>
</protein>
<keyword evidence="5 7" id="KW-0238">DNA-binding</keyword>
<dbReference type="GO" id="GO:0045910">
    <property type="term" value="P:negative regulation of DNA recombination"/>
    <property type="evidence" value="ECO:0007669"/>
    <property type="project" value="TreeGrafter"/>
</dbReference>
<dbReference type="InterPro" id="IPR036388">
    <property type="entry name" value="WH-like_DNA-bd_sf"/>
</dbReference>
<dbReference type="PANTHER" id="PTHR11467">
    <property type="entry name" value="HISTONE H1"/>
    <property type="match status" value="1"/>
</dbReference>
<evidence type="ECO:0000256" key="2">
    <source>
        <dbReference type="ARBA" id="ARBA00004123"/>
    </source>
</evidence>
<dbReference type="SUPFAM" id="SSF46785">
    <property type="entry name" value="Winged helix' DNA-binding domain"/>
    <property type="match status" value="1"/>
</dbReference>
<dbReference type="SMART" id="SM00526">
    <property type="entry name" value="H15"/>
    <property type="match status" value="1"/>
</dbReference>
<dbReference type="GO" id="GO:0030527">
    <property type="term" value="F:structural constituent of chromatin"/>
    <property type="evidence" value="ECO:0007669"/>
    <property type="project" value="InterPro"/>
</dbReference>
<dbReference type="AlphaFoldDB" id="T1ITR2"/>
<dbReference type="Gene3D" id="1.10.10.10">
    <property type="entry name" value="Winged helix-like DNA-binding domain superfamily/Winged helix DNA-binding domain"/>
    <property type="match status" value="1"/>
</dbReference>
<dbReference type="GO" id="GO:0006334">
    <property type="term" value="P:nucleosome assembly"/>
    <property type="evidence" value="ECO:0007669"/>
    <property type="project" value="InterPro"/>
</dbReference>
<evidence type="ECO:0000256" key="3">
    <source>
        <dbReference type="ARBA" id="ARBA00004286"/>
    </source>
</evidence>
<feature type="region of interest" description="Disordered" evidence="8">
    <location>
        <begin position="162"/>
        <end position="200"/>
    </location>
</feature>
<comment type="similarity">
    <text evidence="7">Belongs to the histone H1/H5 family.</text>
</comment>
<feature type="compositionally biased region" description="Polar residues" evidence="8">
    <location>
        <begin position="1"/>
        <end position="12"/>
    </location>
</feature>
<feature type="region of interest" description="Disordered" evidence="8">
    <location>
        <begin position="97"/>
        <end position="135"/>
    </location>
</feature>
<dbReference type="InterPro" id="IPR005819">
    <property type="entry name" value="H1/H5"/>
</dbReference>
<keyword evidence="11" id="KW-1185">Reference proteome</keyword>
<dbReference type="InterPro" id="IPR005818">
    <property type="entry name" value="Histone_H1/H5_H15"/>
</dbReference>
<dbReference type="PRINTS" id="PR00624">
    <property type="entry name" value="HISTONEH5"/>
</dbReference>
<dbReference type="GO" id="GO:0005634">
    <property type="term" value="C:nucleus"/>
    <property type="evidence" value="ECO:0007669"/>
    <property type="project" value="UniProtKB-SubCell"/>
</dbReference>
<dbReference type="InterPro" id="IPR036390">
    <property type="entry name" value="WH_DNA-bd_sf"/>
</dbReference>
<dbReference type="Pfam" id="PF00538">
    <property type="entry name" value="Linker_histone"/>
    <property type="match status" value="1"/>
</dbReference>
<comment type="subcellular location">
    <subcellularLocation>
        <location evidence="3">Chromosome</location>
    </subcellularLocation>
    <subcellularLocation>
        <location evidence="2 7">Nucleus</location>
    </subcellularLocation>
</comment>
<reference evidence="11" key="1">
    <citation type="submission" date="2011-05" db="EMBL/GenBank/DDBJ databases">
        <authorList>
            <person name="Richards S.R."/>
            <person name="Qu J."/>
            <person name="Jiang H."/>
            <person name="Jhangiani S.N."/>
            <person name="Agravi P."/>
            <person name="Goodspeed R."/>
            <person name="Gross S."/>
            <person name="Mandapat C."/>
            <person name="Jackson L."/>
            <person name="Mathew T."/>
            <person name="Pu L."/>
            <person name="Thornton R."/>
            <person name="Saada N."/>
            <person name="Wilczek-Boney K.B."/>
            <person name="Lee S."/>
            <person name="Kovar C."/>
            <person name="Wu Y."/>
            <person name="Scherer S.E."/>
            <person name="Worley K.C."/>
            <person name="Muzny D.M."/>
            <person name="Gibbs R."/>
        </authorList>
    </citation>
    <scope>NUCLEOTIDE SEQUENCE</scope>
    <source>
        <strain evidence="11">Brora</strain>
    </source>
</reference>
<feature type="domain" description="H15" evidence="9">
    <location>
        <begin position="31"/>
        <end position="107"/>
    </location>
</feature>
<keyword evidence="4 7" id="KW-0158">Chromosome</keyword>
<evidence type="ECO:0000256" key="4">
    <source>
        <dbReference type="ARBA" id="ARBA00022454"/>
    </source>
</evidence>
<feature type="compositionally biased region" description="Basic residues" evidence="8">
    <location>
        <begin position="166"/>
        <end position="200"/>
    </location>
</feature>
<dbReference type="EMBL" id="JH431494">
    <property type="status" value="NOT_ANNOTATED_CDS"/>
    <property type="molecule type" value="Genomic_DNA"/>
</dbReference>
<dbReference type="GO" id="GO:0031492">
    <property type="term" value="F:nucleosomal DNA binding"/>
    <property type="evidence" value="ECO:0007669"/>
    <property type="project" value="TreeGrafter"/>
</dbReference>
<proteinExistence type="inferred from homology"/>
<keyword evidence="6 7" id="KW-0539">Nucleus</keyword>
<dbReference type="GO" id="GO:0000786">
    <property type="term" value="C:nucleosome"/>
    <property type="evidence" value="ECO:0007669"/>
    <property type="project" value="InterPro"/>
</dbReference>
<evidence type="ECO:0000313" key="11">
    <source>
        <dbReference type="Proteomes" id="UP000014500"/>
    </source>
</evidence>
<dbReference type="Proteomes" id="UP000014500">
    <property type="component" value="Unassembled WGS sequence"/>
</dbReference>
<dbReference type="GO" id="GO:0030261">
    <property type="term" value="P:chromosome condensation"/>
    <property type="evidence" value="ECO:0007669"/>
    <property type="project" value="TreeGrafter"/>
</dbReference>
<evidence type="ECO:0000256" key="7">
    <source>
        <dbReference type="RuleBase" id="RU003894"/>
    </source>
</evidence>
<organism evidence="10 11">
    <name type="scientific">Strigamia maritima</name>
    <name type="common">European centipede</name>
    <name type="synonym">Geophilus maritimus</name>
    <dbReference type="NCBI Taxonomy" id="126957"/>
    <lineage>
        <taxon>Eukaryota</taxon>
        <taxon>Metazoa</taxon>
        <taxon>Ecdysozoa</taxon>
        <taxon>Arthropoda</taxon>
        <taxon>Myriapoda</taxon>
        <taxon>Chilopoda</taxon>
        <taxon>Pleurostigmophora</taxon>
        <taxon>Geophilomorpha</taxon>
        <taxon>Linotaeniidae</taxon>
        <taxon>Strigamia</taxon>
    </lineage>
</organism>
<evidence type="ECO:0000259" key="9">
    <source>
        <dbReference type="PROSITE" id="PS51504"/>
    </source>
</evidence>
<dbReference type="eggNOG" id="KOG4012">
    <property type="taxonomic scope" value="Eukaryota"/>
</dbReference>